<feature type="non-terminal residue" evidence="1">
    <location>
        <position position="67"/>
    </location>
</feature>
<dbReference type="InterPro" id="IPR010994">
    <property type="entry name" value="RuvA_2-like"/>
</dbReference>
<gene>
    <name evidence="1" type="ORF">S12H4_51665</name>
</gene>
<evidence type="ECO:0008006" key="2">
    <source>
        <dbReference type="Google" id="ProtNLM"/>
    </source>
</evidence>
<accession>X1TCG1</accession>
<dbReference type="SUPFAM" id="SSF47781">
    <property type="entry name" value="RuvA domain 2-like"/>
    <property type="match status" value="1"/>
</dbReference>
<name>X1TCG1_9ZZZZ</name>
<dbReference type="Pfam" id="PF21102">
    <property type="entry name" value="DprA_N"/>
    <property type="match status" value="1"/>
</dbReference>
<protein>
    <recommendedName>
        <fullName evidence="2">DisA/LigA helix-hairpin-helix motif domain-containing protein</fullName>
    </recommendedName>
</protein>
<reference evidence="1" key="1">
    <citation type="journal article" date="2014" name="Front. Microbiol.">
        <title>High frequency of phylogenetically diverse reductive dehalogenase-homologous genes in deep subseafloor sedimentary metagenomes.</title>
        <authorList>
            <person name="Kawai M."/>
            <person name="Futagami T."/>
            <person name="Toyoda A."/>
            <person name="Takaki Y."/>
            <person name="Nishi S."/>
            <person name="Hori S."/>
            <person name="Arai W."/>
            <person name="Tsubouchi T."/>
            <person name="Morono Y."/>
            <person name="Uchiyama I."/>
            <person name="Ito T."/>
            <person name="Fujiyama A."/>
            <person name="Inagaki F."/>
            <person name="Takami H."/>
        </authorList>
    </citation>
    <scope>NUCLEOTIDE SEQUENCE</scope>
    <source>
        <strain evidence="1">Expedition CK06-06</strain>
    </source>
</reference>
<dbReference type="EMBL" id="BARW01032677">
    <property type="protein sequence ID" value="GAJ02944.1"/>
    <property type="molecule type" value="Genomic_DNA"/>
</dbReference>
<proteinExistence type="predicted"/>
<dbReference type="AlphaFoldDB" id="X1TCG1"/>
<evidence type="ECO:0000313" key="1">
    <source>
        <dbReference type="EMBL" id="GAJ02944.1"/>
    </source>
</evidence>
<comment type="caution">
    <text evidence="1">The sequence shown here is derived from an EMBL/GenBank/DDBJ whole genome shotgun (WGS) entry which is preliminary data.</text>
</comment>
<dbReference type="Gene3D" id="1.10.150.20">
    <property type="entry name" value="5' to 3' exonuclease, C-terminal subdomain"/>
    <property type="match status" value="1"/>
</dbReference>
<sequence length="67" mass="7153">MAELQQNSVDIEKWLKLIRADSVGPTTFAKLIKHFGSAERALGASAGELAGIDGVGLKTSEQIARTR</sequence>
<organism evidence="1">
    <name type="scientific">marine sediment metagenome</name>
    <dbReference type="NCBI Taxonomy" id="412755"/>
    <lineage>
        <taxon>unclassified sequences</taxon>
        <taxon>metagenomes</taxon>
        <taxon>ecological metagenomes</taxon>
    </lineage>
</organism>